<organism evidence="3 4">
    <name type="scientific">Musca domestica</name>
    <name type="common">House fly</name>
    <dbReference type="NCBI Taxonomy" id="7370"/>
    <lineage>
        <taxon>Eukaryota</taxon>
        <taxon>Metazoa</taxon>
        <taxon>Ecdysozoa</taxon>
        <taxon>Arthropoda</taxon>
        <taxon>Hexapoda</taxon>
        <taxon>Insecta</taxon>
        <taxon>Pterygota</taxon>
        <taxon>Neoptera</taxon>
        <taxon>Endopterygota</taxon>
        <taxon>Diptera</taxon>
        <taxon>Brachycera</taxon>
        <taxon>Muscomorpha</taxon>
        <taxon>Muscoidea</taxon>
        <taxon>Muscidae</taxon>
        <taxon>Musca</taxon>
    </lineage>
</organism>
<feature type="region of interest" description="Disordered" evidence="2">
    <location>
        <begin position="378"/>
        <end position="451"/>
    </location>
</feature>
<accession>A0ABM3UV20</accession>
<feature type="compositionally biased region" description="Basic residues" evidence="2">
    <location>
        <begin position="10"/>
        <end position="19"/>
    </location>
</feature>
<dbReference type="Proteomes" id="UP001652621">
    <property type="component" value="Unplaced"/>
</dbReference>
<feature type="coiled-coil region" evidence="1">
    <location>
        <begin position="32"/>
        <end position="279"/>
    </location>
</feature>
<name>A0ABM3UV20_MUSDO</name>
<dbReference type="GeneID" id="101887587"/>
<proteinExistence type="predicted"/>
<evidence type="ECO:0000313" key="4">
    <source>
        <dbReference type="RefSeq" id="XP_058977380.1"/>
    </source>
</evidence>
<protein>
    <submittedName>
        <fullName evidence="4">Interaptin-like</fullName>
    </submittedName>
</protein>
<dbReference type="RefSeq" id="XP_058977380.1">
    <property type="nucleotide sequence ID" value="XM_059121397.1"/>
</dbReference>
<feature type="region of interest" description="Disordered" evidence="2">
    <location>
        <begin position="1"/>
        <end position="27"/>
    </location>
</feature>
<reference evidence="4" key="1">
    <citation type="submission" date="2025-08" db="UniProtKB">
        <authorList>
            <consortium name="RefSeq"/>
        </authorList>
    </citation>
    <scope>IDENTIFICATION</scope>
    <source>
        <strain evidence="4">Aabys</strain>
        <tissue evidence="4">Whole body</tissue>
    </source>
</reference>
<feature type="region of interest" description="Disordered" evidence="2">
    <location>
        <begin position="299"/>
        <end position="318"/>
    </location>
</feature>
<gene>
    <name evidence="4" type="primary">LOC101887587</name>
</gene>
<evidence type="ECO:0000313" key="3">
    <source>
        <dbReference type="Proteomes" id="UP001652621"/>
    </source>
</evidence>
<evidence type="ECO:0000256" key="2">
    <source>
        <dbReference type="SAM" id="MobiDB-lite"/>
    </source>
</evidence>
<keyword evidence="3" id="KW-1185">Reference proteome</keyword>
<keyword evidence="1" id="KW-0175">Coiled coil</keyword>
<feature type="compositionally biased region" description="Basic residues" evidence="2">
    <location>
        <begin position="442"/>
        <end position="451"/>
    </location>
</feature>
<sequence length="451" mass="52657">MNKDAEKSTKNKTPKKRHQSSPPGVKNIEAFLKKQYETIATVNDELKKAAAEKQQIMCCITDKNKNIQELCKSIEERDEQIRKLTEELSAARENNRTILDDFLVFKEKYFKLEENYDQVRQIQNQEIENLKEQIEMQKSIENQQLNELSKLCQGLKDQLEEKNQKLDCLTSDYADLLKNSDKYYKEFEKLQTDYNDYKNQILNERSVTEEQHKKELTYLQEEMKQKQKEFSEELAKLNSDVTEKDEMIRQCIKDKESLEEEKNRRIDELNYKIKQIEKVFGQPTITVPPNNRHATLNNEFNADKEQPSTSKAAAVATTNNVAITKPQIRRESVETNSSSASDFIELSSRVRQKKIARPQYNPNTDRYAEQNKAQNYNNRKRGHHHQGLANNSSQASKKKGLHNTASSDENDNDFLIPEWRPNTRQGHYVPETETSASEGFCKSKRSRKSNV</sequence>
<evidence type="ECO:0000256" key="1">
    <source>
        <dbReference type="SAM" id="Coils"/>
    </source>
</evidence>